<accession>A0A2D3M7S8</accession>
<dbReference type="PROSITE" id="PS51819">
    <property type="entry name" value="VOC"/>
    <property type="match status" value="1"/>
</dbReference>
<reference evidence="1 2" key="1">
    <citation type="submission" date="2017-11" db="EMBL/GenBank/DDBJ databases">
        <title>Genome sequencing of Prevotella intermedia KCOM 2837.</title>
        <authorList>
            <person name="Kook J.-K."/>
            <person name="Park S.-N."/>
            <person name="Lim Y.K."/>
        </authorList>
    </citation>
    <scope>NUCLEOTIDE SEQUENCE [LARGE SCALE GENOMIC DNA]</scope>
    <source>
        <strain evidence="1 2">KCOM 2837</strain>
    </source>
</reference>
<name>A0A2D3M7S8_PREIN</name>
<gene>
    <name evidence="1" type="ORF">CTM62_00720</name>
</gene>
<dbReference type="Gene3D" id="3.10.180.10">
    <property type="entry name" value="2,3-Dihydroxybiphenyl 1,2-Dioxygenase, domain 1"/>
    <property type="match status" value="1"/>
</dbReference>
<dbReference type="RefSeq" id="WP_100016003.1">
    <property type="nucleotide sequence ID" value="NZ_CP024723.1"/>
</dbReference>
<protein>
    <submittedName>
        <fullName evidence="1">Glyoxalase</fullName>
    </submittedName>
</protein>
<dbReference type="EMBL" id="CP024723">
    <property type="protein sequence ID" value="ATV26888.1"/>
    <property type="molecule type" value="Genomic_DNA"/>
</dbReference>
<evidence type="ECO:0000313" key="1">
    <source>
        <dbReference type="EMBL" id="ATV26888.1"/>
    </source>
</evidence>
<organism evidence="1 2">
    <name type="scientific">Prevotella intermedia</name>
    <dbReference type="NCBI Taxonomy" id="28131"/>
    <lineage>
        <taxon>Bacteria</taxon>
        <taxon>Pseudomonadati</taxon>
        <taxon>Bacteroidota</taxon>
        <taxon>Bacteroidia</taxon>
        <taxon>Bacteroidales</taxon>
        <taxon>Prevotellaceae</taxon>
        <taxon>Prevotella</taxon>
    </lineage>
</organism>
<dbReference type="InterPro" id="IPR037523">
    <property type="entry name" value="VOC_core"/>
</dbReference>
<dbReference type="Pfam" id="PF00903">
    <property type="entry name" value="Glyoxalase"/>
    <property type="match status" value="1"/>
</dbReference>
<dbReference type="Proteomes" id="UP000229630">
    <property type="component" value="Chromosome 1"/>
</dbReference>
<proteinExistence type="predicted"/>
<evidence type="ECO:0000313" key="2">
    <source>
        <dbReference type="Proteomes" id="UP000229630"/>
    </source>
</evidence>
<dbReference type="InterPro" id="IPR052164">
    <property type="entry name" value="Anthracycline_SecMetBiosynth"/>
</dbReference>
<dbReference type="PANTHER" id="PTHR33993">
    <property type="entry name" value="GLYOXALASE-RELATED"/>
    <property type="match status" value="1"/>
</dbReference>
<dbReference type="InterPro" id="IPR029068">
    <property type="entry name" value="Glyas_Bleomycin-R_OHBP_Dase"/>
</dbReference>
<dbReference type="SUPFAM" id="SSF54593">
    <property type="entry name" value="Glyoxalase/Bleomycin resistance protein/Dihydroxybiphenyl dioxygenase"/>
    <property type="match status" value="1"/>
</dbReference>
<sequence>MKRKIYACWIYVSDLQKSKQFYQDIGFEVKLKGRDWIEFNSGETSFAILQRPAHKGDVIVSKTRIMFETDDIELVYEELKNKGVKTIGGIRTEPYGKLLTFEDPDGHWLEFYQRLPFSD</sequence>
<dbReference type="InterPro" id="IPR004360">
    <property type="entry name" value="Glyas_Fos-R_dOase_dom"/>
</dbReference>
<dbReference type="AlphaFoldDB" id="A0A2D3M7S8"/>